<reference evidence="3 4" key="1">
    <citation type="submission" date="2023-09" db="EMBL/GenBank/DDBJ databases">
        <authorList>
            <person name="Rey-Velasco X."/>
        </authorList>
    </citation>
    <scope>NUCLEOTIDE SEQUENCE [LARGE SCALE GENOMIC DNA]</scope>
    <source>
        <strain evidence="3 4">F260</strain>
    </source>
</reference>
<evidence type="ECO:0000259" key="2">
    <source>
        <dbReference type="PROSITE" id="PS51199"/>
    </source>
</evidence>
<proteinExistence type="predicted"/>
<gene>
    <name evidence="3" type="ORF">RM545_06425</name>
</gene>
<dbReference type="Gene3D" id="3.40.1360.10">
    <property type="match status" value="1"/>
</dbReference>
<dbReference type="PANTHER" id="PTHR12873:SF0">
    <property type="entry name" value="TWINKLE MTDNA HELICASE"/>
    <property type="match status" value="1"/>
</dbReference>
<dbReference type="PANTHER" id="PTHR12873">
    <property type="entry name" value="T7-LIKE MITOCHONDRIAL DNA HELICASE"/>
    <property type="match status" value="1"/>
</dbReference>
<dbReference type="Proteomes" id="UP001245285">
    <property type="component" value="Unassembled WGS sequence"/>
</dbReference>
<evidence type="ECO:0000313" key="4">
    <source>
        <dbReference type="Proteomes" id="UP001245285"/>
    </source>
</evidence>
<dbReference type="InterPro" id="IPR006171">
    <property type="entry name" value="TOPRIM_dom"/>
</dbReference>
<dbReference type="Pfam" id="PF03796">
    <property type="entry name" value="DnaB_C"/>
    <property type="match status" value="1"/>
</dbReference>
<organism evidence="3 4">
    <name type="scientific">Autumnicola lenta</name>
    <dbReference type="NCBI Taxonomy" id="3075593"/>
    <lineage>
        <taxon>Bacteria</taxon>
        <taxon>Pseudomonadati</taxon>
        <taxon>Bacteroidota</taxon>
        <taxon>Flavobacteriia</taxon>
        <taxon>Flavobacteriales</taxon>
        <taxon>Flavobacteriaceae</taxon>
        <taxon>Autumnicola</taxon>
    </lineage>
</organism>
<dbReference type="InterPro" id="IPR027417">
    <property type="entry name" value="P-loop_NTPase"/>
</dbReference>
<name>A0ABU3CJ00_9FLAO</name>
<dbReference type="SUPFAM" id="SSF56731">
    <property type="entry name" value="DNA primase core"/>
    <property type="match status" value="1"/>
</dbReference>
<dbReference type="SMART" id="SM00493">
    <property type="entry name" value="TOPRIM"/>
    <property type="match status" value="1"/>
</dbReference>
<sequence length="625" mass="72043">MELNGFQIEQWNVHGFDIKGKTTGKVYCTCPFCSHERKKKNDKCATAYLDTGYFKCNHCGEEGQLHSYKKNEQVKKYNKPEVKPILSPLSDNLTNYIQDTRKISVDALKALKIREAKEWMPQTKKEENCICFDYYLEGEVINVKYRDGKKHFKLFKGAEKIFYNLDNIATEKDCIIVEGEFDVLAFHTAGYSNCVSVPNGFNLQGNISLDYLDNYLNYFENKETIYLAVDNDEAGRKGEKELIRRLGADKVKLVNFEDCKDANDYLVKHGKEKLANLISLAKDVRMEGIFTANDVRESMLDSYNNGQKRGTTTYIEEIDPAWTWREGEVNLWTGYQNEGKSAMISQLCTIRAYWENAKVAVFSPENMPLDDFYTDIIEMFIGKSADPYYKNHYMSKEEFLEGMEFVTNNFFLIYPEKDFTIESIFERAKFLVKKSGIRTLVIDPYNTIEHRMKSGEREDLYISRFMAQLKRFAVEYDVSVHLVAHQLTARKNANDGNRYFKPDANNIKGGGTFADKADNVISIWRPNRAVDFKDTSVAFLSQKIKKQKLVGRPQEVTDIDFEIKSNRYLFNGTSPFSKIDADRLGIAYATPQEQIENYIPPRPENASLDQAFGSTVNDEDSDVPF</sequence>
<evidence type="ECO:0000313" key="3">
    <source>
        <dbReference type="EMBL" id="MDT0646320.1"/>
    </source>
</evidence>
<dbReference type="InterPro" id="IPR034154">
    <property type="entry name" value="TOPRIM_DnaG/twinkle"/>
</dbReference>
<dbReference type="RefSeq" id="WP_311494494.1">
    <property type="nucleotide sequence ID" value="NZ_JAVRHO010000007.1"/>
</dbReference>
<feature type="region of interest" description="Disordered" evidence="1">
    <location>
        <begin position="601"/>
        <end position="625"/>
    </location>
</feature>
<feature type="domain" description="SF4 helicase" evidence="2">
    <location>
        <begin position="304"/>
        <end position="575"/>
    </location>
</feature>
<dbReference type="InterPro" id="IPR027032">
    <property type="entry name" value="Twinkle-like"/>
</dbReference>
<dbReference type="Gene3D" id="3.40.50.300">
    <property type="entry name" value="P-loop containing nucleotide triphosphate hydrolases"/>
    <property type="match status" value="1"/>
</dbReference>
<dbReference type="SUPFAM" id="SSF52540">
    <property type="entry name" value="P-loop containing nucleoside triphosphate hydrolases"/>
    <property type="match status" value="1"/>
</dbReference>
<protein>
    <submittedName>
        <fullName evidence="3">Toprim domain-containing protein</fullName>
    </submittedName>
</protein>
<keyword evidence="4" id="KW-1185">Reference proteome</keyword>
<dbReference type="EMBL" id="JAVRHO010000007">
    <property type="protein sequence ID" value="MDT0646320.1"/>
    <property type="molecule type" value="Genomic_DNA"/>
</dbReference>
<dbReference type="InterPro" id="IPR007694">
    <property type="entry name" value="DNA_helicase_DnaB-like_C"/>
</dbReference>
<dbReference type="Pfam" id="PF13155">
    <property type="entry name" value="Toprim_2"/>
    <property type="match status" value="1"/>
</dbReference>
<comment type="caution">
    <text evidence="3">The sequence shown here is derived from an EMBL/GenBank/DDBJ whole genome shotgun (WGS) entry which is preliminary data.</text>
</comment>
<accession>A0ABU3CJ00</accession>
<dbReference type="CDD" id="cd01029">
    <property type="entry name" value="TOPRIM_primases"/>
    <property type="match status" value="1"/>
</dbReference>
<evidence type="ECO:0000256" key="1">
    <source>
        <dbReference type="SAM" id="MobiDB-lite"/>
    </source>
</evidence>
<dbReference type="PROSITE" id="PS51199">
    <property type="entry name" value="SF4_HELICASE"/>
    <property type="match status" value="1"/>
</dbReference>